<dbReference type="PROSITE" id="PS50280">
    <property type="entry name" value="SET"/>
    <property type="match status" value="1"/>
</dbReference>
<dbReference type="PANTHER" id="PTHR47332">
    <property type="entry name" value="SET DOMAIN-CONTAINING PROTEIN 5"/>
    <property type="match status" value="1"/>
</dbReference>
<evidence type="ECO:0000313" key="3">
    <source>
        <dbReference type="Proteomes" id="UP001396898"/>
    </source>
</evidence>
<dbReference type="InterPro" id="IPR053185">
    <property type="entry name" value="SET_domain_protein"/>
</dbReference>
<evidence type="ECO:0000313" key="2">
    <source>
        <dbReference type="EMBL" id="KAK8035807.1"/>
    </source>
</evidence>
<feature type="domain" description="SET" evidence="1">
    <location>
        <begin position="20"/>
        <end position="175"/>
    </location>
</feature>
<comment type="caution">
    <text evidence="2">The sequence shown here is derived from an EMBL/GenBank/DDBJ whole genome shotgun (WGS) entry which is preliminary data.</text>
</comment>
<accession>A0ABR1SNA1</accession>
<keyword evidence="3" id="KW-1185">Reference proteome</keyword>
<dbReference type="EMBL" id="JAQQWI010000005">
    <property type="protein sequence ID" value="KAK8035807.1"/>
    <property type="molecule type" value="Genomic_DNA"/>
</dbReference>
<dbReference type="PANTHER" id="PTHR47332:SF4">
    <property type="entry name" value="SET DOMAIN-CONTAINING PROTEIN 5"/>
    <property type="match status" value="1"/>
</dbReference>
<evidence type="ECO:0000259" key="1">
    <source>
        <dbReference type="PROSITE" id="PS50280"/>
    </source>
</evidence>
<dbReference type="InterPro" id="IPR001214">
    <property type="entry name" value="SET_dom"/>
</dbReference>
<organism evidence="2 3">
    <name type="scientific">Apiospora marii</name>
    <dbReference type="NCBI Taxonomy" id="335849"/>
    <lineage>
        <taxon>Eukaryota</taxon>
        <taxon>Fungi</taxon>
        <taxon>Dikarya</taxon>
        <taxon>Ascomycota</taxon>
        <taxon>Pezizomycotina</taxon>
        <taxon>Sordariomycetes</taxon>
        <taxon>Xylariomycetidae</taxon>
        <taxon>Amphisphaeriales</taxon>
        <taxon>Apiosporaceae</taxon>
        <taxon>Apiospora</taxon>
    </lineage>
</organism>
<dbReference type="SUPFAM" id="SSF82199">
    <property type="entry name" value="SET domain"/>
    <property type="match status" value="1"/>
</dbReference>
<gene>
    <name evidence="2" type="ORF">PG991_001880</name>
</gene>
<name>A0ABR1SNA1_9PEZI</name>
<protein>
    <recommendedName>
        <fullName evidence="1">SET domain-containing protein</fullName>
    </recommendedName>
</protein>
<dbReference type="Pfam" id="PF00856">
    <property type="entry name" value="SET"/>
    <property type="match status" value="1"/>
</dbReference>
<proteinExistence type="predicted"/>
<dbReference type="Proteomes" id="UP001396898">
    <property type="component" value="Unassembled WGS sequence"/>
</dbReference>
<dbReference type="Gene3D" id="2.170.270.10">
    <property type="entry name" value="SET domain"/>
    <property type="match status" value="1"/>
</dbReference>
<reference evidence="2 3" key="1">
    <citation type="submission" date="2023-01" db="EMBL/GenBank/DDBJ databases">
        <title>Analysis of 21 Apiospora genomes using comparative genomics revels a genus with tremendous synthesis potential of carbohydrate active enzymes and secondary metabolites.</title>
        <authorList>
            <person name="Sorensen T."/>
        </authorList>
    </citation>
    <scope>NUCLEOTIDE SEQUENCE [LARGE SCALE GENOMIC DNA]</scope>
    <source>
        <strain evidence="2 3">CBS 20057</strain>
    </source>
</reference>
<sequence length="192" mass="21158">MSHQLCSFAELLTLSYPVNANVEIRACRSRERGLGLFASQRITAGLKILSEETFLVDETRDDMIAGIGHEFATMPLASQALFTRLFAGRHDMVPHMEFGPDRDQDSVSMARLQQIVRLNSIEGAGIGCVISPAVSGINHDCIPNAYAYYNSETGVVAVHALQVIQPGQEVTISYLQDDVYLESGERQDRLVN</sequence>
<dbReference type="InterPro" id="IPR046341">
    <property type="entry name" value="SET_dom_sf"/>
</dbReference>